<dbReference type="PANTHER" id="PTHR43441">
    <property type="entry name" value="RIBOSOMAL-PROTEIN-SERINE ACETYLTRANSFERASE"/>
    <property type="match status" value="1"/>
</dbReference>
<dbReference type="PATRIC" id="fig|754436.4.peg.2593"/>
<evidence type="ECO:0000259" key="1">
    <source>
        <dbReference type="PROSITE" id="PS51186"/>
    </source>
</evidence>
<dbReference type="PROSITE" id="PS51186">
    <property type="entry name" value="GNAT"/>
    <property type="match status" value="1"/>
</dbReference>
<dbReference type="PANTHER" id="PTHR43441:SF3">
    <property type="entry name" value="ACETYLTRANSFERASE"/>
    <property type="match status" value="1"/>
</dbReference>
<evidence type="ECO:0000313" key="2">
    <source>
        <dbReference type="EMBL" id="KLV00426.1"/>
    </source>
</evidence>
<dbReference type="GO" id="GO:0008999">
    <property type="term" value="F:protein-N-terminal-alanine acetyltransferase activity"/>
    <property type="evidence" value="ECO:0007669"/>
    <property type="project" value="TreeGrafter"/>
</dbReference>
<gene>
    <name evidence="2" type="ORF">ABT58_12215</name>
</gene>
<dbReference type="InterPro" id="IPR051908">
    <property type="entry name" value="Ribosomal_N-acetyltransferase"/>
</dbReference>
<name>A0A0J1GLD3_9GAMM</name>
<proteinExistence type="predicted"/>
<keyword evidence="2" id="KW-0808">Transferase</keyword>
<dbReference type="SUPFAM" id="SSF55729">
    <property type="entry name" value="Acyl-CoA N-acyltransferases (Nat)"/>
    <property type="match status" value="1"/>
</dbReference>
<keyword evidence="3" id="KW-1185">Reference proteome</keyword>
<dbReference type="Gene3D" id="3.40.630.30">
    <property type="match status" value="1"/>
</dbReference>
<protein>
    <submittedName>
        <fullName evidence="2">Acetyltransferase</fullName>
    </submittedName>
</protein>
<dbReference type="GO" id="GO:0005737">
    <property type="term" value="C:cytoplasm"/>
    <property type="evidence" value="ECO:0007669"/>
    <property type="project" value="TreeGrafter"/>
</dbReference>
<sequence>METERLKLLPPSLENQPLMLEAILESQNELSIFLPWVPYALTEAESIENTKQAISNFDNFEGELRYSIIEKDTGRFLGAIGLIIRDKTVPFFEIGYWLRTSSVGYGFISEAVKAVEKYAFEELNANRIEIKAAEHNLKSRSVAERSGYVFEGLLRNERRLPSGELSGTAIYAKTREQIAHLQNESQ</sequence>
<feature type="domain" description="N-acetyltransferase" evidence="1">
    <location>
        <begin position="18"/>
        <end position="176"/>
    </location>
</feature>
<dbReference type="GO" id="GO:1990189">
    <property type="term" value="F:protein N-terminal-serine acetyltransferase activity"/>
    <property type="evidence" value="ECO:0007669"/>
    <property type="project" value="TreeGrafter"/>
</dbReference>
<reference evidence="2 3" key="1">
    <citation type="submission" date="2015-05" db="EMBL/GenBank/DDBJ databases">
        <title>Photobacterium galathea sp. nov.</title>
        <authorList>
            <person name="Machado H."/>
            <person name="Gram L."/>
        </authorList>
    </citation>
    <scope>NUCLEOTIDE SEQUENCE [LARGE SCALE GENOMIC DNA]</scope>
    <source>
        <strain evidence="2 3">DSM 25995</strain>
    </source>
</reference>
<dbReference type="InterPro" id="IPR016181">
    <property type="entry name" value="Acyl_CoA_acyltransferase"/>
</dbReference>
<dbReference type="RefSeq" id="WP_047874692.1">
    <property type="nucleotide sequence ID" value="NZ_BMYC01000004.1"/>
</dbReference>
<evidence type="ECO:0000313" key="3">
    <source>
        <dbReference type="Proteomes" id="UP000036426"/>
    </source>
</evidence>
<organism evidence="2 3">
    <name type="scientific">Photobacterium aphoticum</name>
    <dbReference type="NCBI Taxonomy" id="754436"/>
    <lineage>
        <taxon>Bacteria</taxon>
        <taxon>Pseudomonadati</taxon>
        <taxon>Pseudomonadota</taxon>
        <taxon>Gammaproteobacteria</taxon>
        <taxon>Vibrionales</taxon>
        <taxon>Vibrionaceae</taxon>
        <taxon>Photobacterium</taxon>
    </lineage>
</organism>
<dbReference type="EMBL" id="LDOV01000022">
    <property type="protein sequence ID" value="KLV00426.1"/>
    <property type="molecule type" value="Genomic_DNA"/>
</dbReference>
<comment type="caution">
    <text evidence="2">The sequence shown here is derived from an EMBL/GenBank/DDBJ whole genome shotgun (WGS) entry which is preliminary data.</text>
</comment>
<dbReference type="OrthoDB" id="9784707at2"/>
<accession>A0A0J1GLD3</accession>
<dbReference type="AlphaFoldDB" id="A0A0J1GLD3"/>
<dbReference type="InterPro" id="IPR000182">
    <property type="entry name" value="GNAT_dom"/>
</dbReference>
<dbReference type="Proteomes" id="UP000036426">
    <property type="component" value="Unassembled WGS sequence"/>
</dbReference>
<dbReference type="Pfam" id="PF13302">
    <property type="entry name" value="Acetyltransf_3"/>
    <property type="match status" value="1"/>
</dbReference>